<reference evidence="2" key="1">
    <citation type="submission" date="2008-01" db="EMBL/GenBank/DDBJ databases">
        <title>Complete sequence of chromosome of Caulobacter sp. K31.</title>
        <authorList>
            <consortium name="US DOE Joint Genome Institute"/>
            <person name="Copeland A."/>
            <person name="Lucas S."/>
            <person name="Lapidus A."/>
            <person name="Barry K."/>
            <person name="Glavina del Rio T."/>
            <person name="Dalin E."/>
            <person name="Tice H."/>
            <person name="Pitluck S."/>
            <person name="Bruce D."/>
            <person name="Goodwin L."/>
            <person name="Thompson L.S."/>
            <person name="Brettin T."/>
            <person name="Detter J.C."/>
            <person name="Han C."/>
            <person name="Schmutz J."/>
            <person name="Larimer F."/>
            <person name="Land M."/>
            <person name="Hauser L."/>
            <person name="Kyrpides N."/>
            <person name="Kim E."/>
            <person name="Stephens C."/>
            <person name="Richardson P."/>
        </authorList>
    </citation>
    <scope>NUCLEOTIDE SEQUENCE [LARGE SCALE GENOMIC DNA]</scope>
    <source>
        <strain evidence="2">K31</strain>
    </source>
</reference>
<dbReference type="GO" id="GO:0003700">
    <property type="term" value="F:DNA-binding transcription factor activity"/>
    <property type="evidence" value="ECO:0007669"/>
    <property type="project" value="InterPro"/>
</dbReference>
<gene>
    <name evidence="2" type="ordered locus">Caul_1646</name>
</gene>
<dbReference type="KEGG" id="cak:Caul_1646"/>
<dbReference type="STRING" id="366602.Caul_1646"/>
<proteinExistence type="predicted"/>
<name>B0T2F4_CAUSK</name>
<dbReference type="InterPro" id="IPR011991">
    <property type="entry name" value="ArsR-like_HTH"/>
</dbReference>
<dbReference type="InterPro" id="IPR036388">
    <property type="entry name" value="WH-like_DNA-bd_sf"/>
</dbReference>
<sequence>MSASLDATLAALADPHRRATVDLLRRGPRRAGELAQAAGLSAPAMSRHLRALRQAGLVEETHPPFDARVRVYALRSGPMAELKAWAEAVEGLWSDQLLALKAHIEEPSVEGIDA</sequence>
<dbReference type="SMART" id="SM00418">
    <property type="entry name" value="HTH_ARSR"/>
    <property type="match status" value="1"/>
</dbReference>
<dbReference type="Gene3D" id="1.10.10.10">
    <property type="entry name" value="Winged helix-like DNA-binding domain superfamily/Winged helix DNA-binding domain"/>
    <property type="match status" value="1"/>
</dbReference>
<dbReference type="PANTHER" id="PTHR38600:SF1">
    <property type="entry name" value="TRANSCRIPTIONAL REGULATORY PROTEIN"/>
    <property type="match status" value="1"/>
</dbReference>
<dbReference type="Pfam" id="PF01022">
    <property type="entry name" value="HTH_5"/>
    <property type="match status" value="1"/>
</dbReference>
<evidence type="ECO:0000313" key="2">
    <source>
        <dbReference type="EMBL" id="ABZ70775.1"/>
    </source>
</evidence>
<organism evidence="2">
    <name type="scientific">Caulobacter sp. (strain K31)</name>
    <dbReference type="NCBI Taxonomy" id="366602"/>
    <lineage>
        <taxon>Bacteria</taxon>
        <taxon>Pseudomonadati</taxon>
        <taxon>Pseudomonadota</taxon>
        <taxon>Alphaproteobacteria</taxon>
        <taxon>Caulobacterales</taxon>
        <taxon>Caulobacteraceae</taxon>
        <taxon>Caulobacter</taxon>
    </lineage>
</organism>
<dbReference type="HOGENOM" id="CLU_097806_0_0_5"/>
<dbReference type="NCBIfam" id="NF033788">
    <property type="entry name" value="HTH_metalloreg"/>
    <property type="match status" value="1"/>
</dbReference>
<dbReference type="SUPFAM" id="SSF46785">
    <property type="entry name" value="Winged helix' DNA-binding domain"/>
    <property type="match status" value="1"/>
</dbReference>
<accession>B0T2F4</accession>
<dbReference type="eggNOG" id="COG0640">
    <property type="taxonomic scope" value="Bacteria"/>
</dbReference>
<dbReference type="EMBL" id="CP000927">
    <property type="protein sequence ID" value="ABZ70775.1"/>
    <property type="molecule type" value="Genomic_DNA"/>
</dbReference>
<dbReference type="CDD" id="cd00090">
    <property type="entry name" value="HTH_ARSR"/>
    <property type="match status" value="1"/>
</dbReference>
<protein>
    <submittedName>
        <fullName evidence="2">Transcriptional regulator, ArsR family</fullName>
    </submittedName>
</protein>
<feature type="domain" description="HTH arsR-type" evidence="1">
    <location>
        <begin position="7"/>
        <end position="88"/>
    </location>
</feature>
<dbReference type="AlphaFoldDB" id="B0T2F4"/>
<dbReference type="PANTHER" id="PTHR38600">
    <property type="entry name" value="TRANSCRIPTIONAL REGULATORY PROTEIN"/>
    <property type="match status" value="1"/>
</dbReference>
<dbReference type="InterPro" id="IPR036390">
    <property type="entry name" value="WH_DNA-bd_sf"/>
</dbReference>
<dbReference type="OrthoDB" id="9790747at2"/>
<dbReference type="InterPro" id="IPR001845">
    <property type="entry name" value="HTH_ArsR_DNA-bd_dom"/>
</dbReference>
<evidence type="ECO:0000259" key="1">
    <source>
        <dbReference type="SMART" id="SM00418"/>
    </source>
</evidence>